<evidence type="ECO:0000313" key="1">
    <source>
        <dbReference type="EMBL" id="SFP71391.1"/>
    </source>
</evidence>
<keyword evidence="2" id="KW-1185">Reference proteome</keyword>
<dbReference type="EMBL" id="FOXO01000006">
    <property type="protein sequence ID" value="SFP71391.1"/>
    <property type="molecule type" value="Genomic_DNA"/>
</dbReference>
<name>A0A1I5SL70_9FIRM</name>
<organism evidence="1 2">
    <name type="scientific">Butyrivibrio proteoclasticus</name>
    <dbReference type="NCBI Taxonomy" id="43305"/>
    <lineage>
        <taxon>Bacteria</taxon>
        <taxon>Bacillati</taxon>
        <taxon>Bacillota</taxon>
        <taxon>Clostridia</taxon>
        <taxon>Lachnospirales</taxon>
        <taxon>Lachnospiraceae</taxon>
        <taxon>Butyrivibrio</taxon>
    </lineage>
</organism>
<protein>
    <submittedName>
        <fullName evidence="1">Zinc-finger of transposase IS204/IS1001/IS1096/IS1165</fullName>
    </submittedName>
</protein>
<dbReference type="GO" id="GO:0008270">
    <property type="term" value="F:zinc ion binding"/>
    <property type="evidence" value="ECO:0007669"/>
    <property type="project" value="UniProtKB-KW"/>
</dbReference>
<evidence type="ECO:0000313" key="2">
    <source>
        <dbReference type="Proteomes" id="UP000182624"/>
    </source>
</evidence>
<proteinExistence type="predicted"/>
<dbReference type="OrthoDB" id="1698950at2"/>
<keyword evidence="1" id="KW-0479">Metal-binding</keyword>
<sequence length="105" mass="12138">MNSITDLLDLEDNDVIISSIDVQGQTKVLTLETPPTAQFCPVCGFRMYSRGVKKRTINHPILQDNYSLVLILKQRRWRCINPDCHYSTNESFKFVNKSRRMLCSA</sequence>
<keyword evidence="1" id="KW-0863">Zinc-finger</keyword>
<dbReference type="AlphaFoldDB" id="A0A1I5SL70"/>
<reference evidence="2" key="1">
    <citation type="submission" date="2016-10" db="EMBL/GenBank/DDBJ databases">
        <authorList>
            <person name="Varghese N."/>
            <person name="Submissions S."/>
        </authorList>
    </citation>
    <scope>NUCLEOTIDE SEQUENCE [LARGE SCALE GENOMIC DNA]</scope>
    <source>
        <strain evidence="2">P18</strain>
    </source>
</reference>
<accession>A0A1I5SL70</accession>
<keyword evidence="1" id="KW-0862">Zinc</keyword>
<dbReference type="Proteomes" id="UP000182624">
    <property type="component" value="Unassembled WGS sequence"/>
</dbReference>
<gene>
    <name evidence="1" type="ORF">SAMN04487928_106127</name>
</gene>
<dbReference type="RefSeq" id="WP_074885608.1">
    <property type="nucleotide sequence ID" value="NZ_FOXO01000006.1"/>
</dbReference>